<dbReference type="PANTHER" id="PTHR43289:SF33">
    <property type="entry name" value="SERINE_THREONINE KINASE 31"/>
    <property type="match status" value="1"/>
</dbReference>
<sequence length="1477" mass="145107">MLPQQGTPTPRAHAAADQDRSGAVERVSPMQMEHVDDNHNGAASYSMPVCPVRPGLVIQTAAHLLRSFSIEGSMDAGATLGAPTAGADTPRSSHSSALTMAVIRTVILEPANGGSNETPSAEQPQQQQQAQSAAAGGAGSDRRGDDARIADVGQPDNTPGLCSFSEAATDALAGGALDTTGGITAAAETATAATAPPAAGAVAAVGAMRMNSQAQRPMRVRGGHASVDGAGGESEFVAAGVCAAADLACALNTEDLTVDIQRSAALLLQHPPAGASTTMRGGGNAASAGCEANAEASAAVGMQGQQAASPPQPVQPPPAHPPPRQQQQQPHQQCQRQPCRPVAVVADGALSPLAAAALQPHSSNAASGTASDRLPGCSAAAALAAAVPTLPVGSAHGDATDTTPNHSPQAHATAGLPQYYLGSGGAYGGAGFTGDQRQAVGRLMNLAQVRGVVTDLRVLHIRPGAALLLGRAPSSDATFVARFERGLPEQLLSQKLLLQAAAATHAEAGCALPRHPNVATLEQVHVIALPAHVLDAPPPAAEAAPQPPSSTSCFLAQVPPARSPAGAASVLASVCTGRLMPVAALAAFGSAAPPPADTRTTGGPAPLTPTSISGTRHHALASAAHASNSGRGGTIGGSTAGGLLLSCSASHPQSHVMQRLASTGGYAYATASSAAIAATAASDALLATAMSIALEAADDAWGLDPDAMLATRALQQAEAVRGAPAGVPNSRSLARFRVGSLLSCASFAAAGPAAVGSGAAAPRSHEAQLGSAAIAAGGVLRDATGGASSGQHRSSDDGVAGGGEDGSSGALSGGDGHHTVTGGRLRDLLRGPTMRLPAVVDALRASDNRSAHALPLAGAAASAFLASAATSLQSAPPPAVASCGVPMDSYPPQQSQTRLHAMAGPGGAAPAAASPPAGAPDPLAAPPTPAPQQQQQQRLQIGFVTLTLTELCDGGTLQEEAKRGAYQCSLAGLSDACSPPGVGMAPGRPAAASAGVWGGGGGGGGGGCKVSLDPERVFSNAQLAARLDKFLLTATEVARGLQHLHESLGVPHGDLAPRNVLLHRCAPAAAATGSKRRRPGPGGVTGVAAASSDRESAAAGEAAAATEACLTDTRGYVAKLVGYGRLTTAAATAVVEPAPPAAAGSTSHLRMASAEDTLDGGSSPAAPYIAALQGPPSGAAAAGMAASSAPAAAAGSGAGWLALPGASPMGRGGRTRAQTVSLAAVVAVGRAEGAAGPAAESAAHVGLLSANLLTGSPGAAAGSFAGWSGSVRALPSCLQLPGASGSAVIGTGGGSATGIGPPPPAPAAAAAAAGGHPSGYLLHSATSITRLQQVQVGLWRDVHCLAPERLTDPTSPPSTAADVYALGAIMHEMAYGEAPWAGMSAVCVAVGAATGDMRITCTQPLALACITELIERCTSPEPKERPCLAEVLVALTAATEQAAAARDLVVLQRQERETRRLEALLMDSSSSVASDDW</sequence>
<evidence type="ECO:0000256" key="3">
    <source>
        <dbReference type="ARBA" id="ARBA00022679"/>
    </source>
</evidence>
<dbReference type="GO" id="GO:0004672">
    <property type="term" value="F:protein kinase activity"/>
    <property type="evidence" value="ECO:0000318"/>
    <property type="project" value="GO_Central"/>
</dbReference>
<dbReference type="InterPro" id="IPR011009">
    <property type="entry name" value="Kinase-like_dom_sf"/>
</dbReference>
<dbReference type="Gene3D" id="1.10.510.10">
    <property type="entry name" value="Transferase(Phosphotransferase) domain 1"/>
    <property type="match status" value="2"/>
</dbReference>
<keyword evidence="7" id="KW-0206">Cytoskeleton</keyword>
<dbReference type="SUPFAM" id="SSF56112">
    <property type="entry name" value="Protein kinase-like (PK-like)"/>
    <property type="match status" value="1"/>
</dbReference>
<accession>A0A2K3DA92</accession>
<protein>
    <recommendedName>
        <fullName evidence="9">Serine-threonine/tyrosine-protein kinase catalytic domain-containing protein</fullName>
    </recommendedName>
</protein>
<dbReference type="STRING" id="3055.A0A2K3DA92"/>
<evidence type="ECO:0000256" key="8">
    <source>
        <dbReference type="SAM" id="MobiDB-lite"/>
    </source>
</evidence>
<feature type="compositionally biased region" description="Low complexity" evidence="8">
    <location>
        <begin position="120"/>
        <end position="135"/>
    </location>
</feature>
<dbReference type="PROSITE" id="PS00109">
    <property type="entry name" value="PROTEIN_KINASE_TYR"/>
    <property type="match status" value="1"/>
</dbReference>
<evidence type="ECO:0000256" key="2">
    <source>
        <dbReference type="ARBA" id="ARBA00010886"/>
    </source>
</evidence>
<dbReference type="Proteomes" id="UP000006906">
    <property type="component" value="Chromosome 10"/>
</dbReference>
<reference evidence="10 11" key="1">
    <citation type="journal article" date="2007" name="Science">
        <title>The Chlamydomonas genome reveals the evolution of key animal and plant functions.</title>
        <authorList>
            <person name="Merchant S.S."/>
            <person name="Prochnik S.E."/>
            <person name="Vallon O."/>
            <person name="Harris E.H."/>
            <person name="Karpowicz S.J."/>
            <person name="Witman G.B."/>
            <person name="Terry A."/>
            <person name="Salamov A."/>
            <person name="Fritz-Laylin L.K."/>
            <person name="Marechal-Drouard L."/>
            <person name="Marshall W.F."/>
            <person name="Qu L.H."/>
            <person name="Nelson D.R."/>
            <person name="Sanderfoot A.A."/>
            <person name="Spalding M.H."/>
            <person name="Kapitonov V.V."/>
            <person name="Ren Q."/>
            <person name="Ferris P."/>
            <person name="Lindquist E."/>
            <person name="Shapiro H."/>
            <person name="Lucas S.M."/>
            <person name="Grimwood J."/>
            <person name="Schmutz J."/>
            <person name="Cardol P."/>
            <person name="Cerutti H."/>
            <person name="Chanfreau G."/>
            <person name="Chen C.L."/>
            <person name="Cognat V."/>
            <person name="Croft M.T."/>
            <person name="Dent R."/>
            <person name="Dutcher S."/>
            <person name="Fernandez E."/>
            <person name="Fukuzawa H."/>
            <person name="Gonzalez-Ballester D."/>
            <person name="Gonzalez-Halphen D."/>
            <person name="Hallmann A."/>
            <person name="Hanikenne M."/>
            <person name="Hippler M."/>
            <person name="Inwood W."/>
            <person name="Jabbari K."/>
            <person name="Kalanon M."/>
            <person name="Kuras R."/>
            <person name="Lefebvre P.A."/>
            <person name="Lemaire S.D."/>
            <person name="Lobanov A.V."/>
            <person name="Lohr M."/>
            <person name="Manuell A."/>
            <person name="Meier I."/>
            <person name="Mets L."/>
            <person name="Mittag M."/>
            <person name="Mittelmeier T."/>
            <person name="Moroney J.V."/>
            <person name="Moseley J."/>
            <person name="Napoli C."/>
            <person name="Nedelcu A.M."/>
            <person name="Niyogi K."/>
            <person name="Novoselov S.V."/>
            <person name="Paulsen I.T."/>
            <person name="Pazour G."/>
            <person name="Purton S."/>
            <person name="Ral J.P."/>
            <person name="Riano-Pachon D.M."/>
            <person name="Riekhof W."/>
            <person name="Rymarquis L."/>
            <person name="Schroda M."/>
            <person name="Stern D."/>
            <person name="Umen J."/>
            <person name="Willows R."/>
            <person name="Wilson N."/>
            <person name="Zimmer S.L."/>
            <person name="Allmer J."/>
            <person name="Balk J."/>
            <person name="Bisova K."/>
            <person name="Chen C.J."/>
            <person name="Elias M."/>
            <person name="Gendler K."/>
            <person name="Hauser C."/>
            <person name="Lamb M.R."/>
            <person name="Ledford H."/>
            <person name="Long J.C."/>
            <person name="Minagawa J."/>
            <person name="Page M.D."/>
            <person name="Pan J."/>
            <person name="Pootakham W."/>
            <person name="Roje S."/>
            <person name="Rose A."/>
            <person name="Stahlberg E."/>
            <person name="Terauchi A.M."/>
            <person name="Yang P."/>
            <person name="Ball S."/>
            <person name="Bowler C."/>
            <person name="Dieckmann C.L."/>
            <person name="Gladyshev V.N."/>
            <person name="Green P."/>
            <person name="Jorgensen R."/>
            <person name="Mayfield S."/>
            <person name="Mueller-Roeber B."/>
            <person name="Rajamani S."/>
            <person name="Sayre R.T."/>
            <person name="Brokstein P."/>
            <person name="Dubchak I."/>
            <person name="Goodstein D."/>
            <person name="Hornick L."/>
            <person name="Huang Y.W."/>
            <person name="Jhaveri J."/>
            <person name="Luo Y."/>
            <person name="Martinez D."/>
            <person name="Ngau W.C."/>
            <person name="Otillar B."/>
            <person name="Poliakov A."/>
            <person name="Porter A."/>
            <person name="Szajkowski L."/>
            <person name="Werner G."/>
            <person name="Zhou K."/>
            <person name="Grigoriev I.V."/>
            <person name="Rokhsar D.S."/>
            <person name="Grossman A.R."/>
        </authorList>
    </citation>
    <scope>NUCLEOTIDE SEQUENCE [LARGE SCALE GENOMIC DNA]</scope>
    <source>
        <strain evidence="11">CC-503</strain>
    </source>
</reference>
<dbReference type="InterPro" id="IPR008266">
    <property type="entry name" value="Tyr_kinase_AS"/>
</dbReference>
<dbReference type="InParanoid" id="A0A2K3DA92"/>
<feature type="compositionally biased region" description="Pro residues" evidence="8">
    <location>
        <begin position="310"/>
        <end position="324"/>
    </location>
</feature>
<dbReference type="PaxDb" id="3055-EDP05839"/>
<evidence type="ECO:0000256" key="6">
    <source>
        <dbReference type="ARBA" id="ARBA00022840"/>
    </source>
</evidence>
<feature type="region of interest" description="Disordered" evidence="8">
    <location>
        <begin position="783"/>
        <end position="828"/>
    </location>
</feature>
<dbReference type="GO" id="GO:0005737">
    <property type="term" value="C:cytoplasm"/>
    <property type="evidence" value="ECO:0000318"/>
    <property type="project" value="GO_Central"/>
</dbReference>
<feature type="region of interest" description="Disordered" evidence="8">
    <location>
        <begin position="888"/>
        <end position="935"/>
    </location>
</feature>
<evidence type="ECO:0000259" key="9">
    <source>
        <dbReference type="Pfam" id="PF07714"/>
    </source>
</evidence>
<proteinExistence type="inferred from homology"/>
<keyword evidence="4" id="KW-0547">Nucleotide-binding</keyword>
<name>A0A2K3DA92_CHLRE</name>
<feature type="compositionally biased region" description="Low complexity" evidence="8">
    <location>
        <begin position="296"/>
        <end position="309"/>
    </location>
</feature>
<feature type="region of interest" description="Disordered" evidence="8">
    <location>
        <begin position="296"/>
        <end position="339"/>
    </location>
</feature>
<feature type="compositionally biased region" description="Pro residues" evidence="8">
    <location>
        <begin position="917"/>
        <end position="930"/>
    </location>
</feature>
<evidence type="ECO:0000313" key="11">
    <source>
        <dbReference type="Proteomes" id="UP000006906"/>
    </source>
</evidence>
<dbReference type="InterPro" id="IPR001245">
    <property type="entry name" value="Ser-Thr/Tyr_kinase_cat_dom"/>
</dbReference>
<feature type="region of interest" description="Disordered" evidence="8">
    <location>
        <begin position="111"/>
        <end position="163"/>
    </location>
</feature>
<evidence type="ECO:0000313" key="10">
    <source>
        <dbReference type="EMBL" id="PNW77452.1"/>
    </source>
</evidence>
<feature type="compositionally biased region" description="Basic and acidic residues" evidence="8">
    <location>
        <begin position="140"/>
        <end position="149"/>
    </location>
</feature>
<keyword evidence="5" id="KW-0418">Kinase</keyword>
<feature type="region of interest" description="Disordered" evidence="8">
    <location>
        <begin position="591"/>
        <end position="613"/>
    </location>
</feature>
<evidence type="ECO:0000256" key="5">
    <source>
        <dbReference type="ARBA" id="ARBA00022777"/>
    </source>
</evidence>
<dbReference type="Pfam" id="PF07714">
    <property type="entry name" value="PK_Tyr_Ser-Thr"/>
    <property type="match status" value="1"/>
</dbReference>
<dbReference type="PANTHER" id="PTHR43289">
    <property type="entry name" value="MITOGEN-ACTIVATED PROTEIN KINASE KINASE KINASE 20-RELATED"/>
    <property type="match status" value="1"/>
</dbReference>
<keyword evidence="7" id="KW-0963">Cytoplasm</keyword>
<evidence type="ECO:0000256" key="7">
    <source>
        <dbReference type="ARBA" id="ARBA00023212"/>
    </source>
</evidence>
<dbReference type="GO" id="GO:0007165">
    <property type="term" value="P:signal transduction"/>
    <property type="evidence" value="ECO:0000318"/>
    <property type="project" value="GO_Central"/>
</dbReference>
<feature type="compositionally biased region" description="Basic and acidic residues" evidence="8">
    <location>
        <begin position="14"/>
        <end position="23"/>
    </location>
</feature>
<evidence type="ECO:0000256" key="1">
    <source>
        <dbReference type="ARBA" id="ARBA00004300"/>
    </source>
</evidence>
<feature type="compositionally biased region" description="Gly residues" evidence="8">
    <location>
        <begin position="799"/>
        <end position="814"/>
    </location>
</feature>
<dbReference type="RefSeq" id="XP_001690580.2">
    <property type="nucleotide sequence ID" value="XM_001690528.3"/>
</dbReference>
<dbReference type="KEGG" id="cre:CHLRE_10g437201v5"/>
<feature type="region of interest" description="Disordered" evidence="8">
    <location>
        <begin position="1"/>
        <end position="24"/>
    </location>
</feature>
<organism evidence="10 11">
    <name type="scientific">Chlamydomonas reinhardtii</name>
    <name type="common">Chlamydomonas smithii</name>
    <dbReference type="NCBI Taxonomy" id="3055"/>
    <lineage>
        <taxon>Eukaryota</taxon>
        <taxon>Viridiplantae</taxon>
        <taxon>Chlorophyta</taxon>
        <taxon>core chlorophytes</taxon>
        <taxon>Chlorophyceae</taxon>
        <taxon>CS clade</taxon>
        <taxon>Chlamydomonadales</taxon>
        <taxon>Chlamydomonadaceae</taxon>
        <taxon>Chlamydomonas</taxon>
    </lineage>
</organism>
<evidence type="ECO:0000256" key="4">
    <source>
        <dbReference type="ARBA" id="ARBA00022741"/>
    </source>
</evidence>
<dbReference type="OrthoDB" id="774951at2759"/>
<dbReference type="ExpressionAtlas" id="A0A2K3DA92">
    <property type="expression patterns" value="baseline"/>
</dbReference>
<feature type="domain" description="Serine-threonine/tyrosine-protein kinase catalytic" evidence="9">
    <location>
        <begin position="1342"/>
        <end position="1433"/>
    </location>
</feature>
<dbReference type="EMBL" id="CM008971">
    <property type="protein sequence ID" value="PNW77452.1"/>
    <property type="molecule type" value="Genomic_DNA"/>
</dbReference>
<keyword evidence="6" id="KW-0067">ATP-binding</keyword>
<feature type="compositionally biased region" description="Low complexity" evidence="8">
    <location>
        <begin position="325"/>
        <end position="339"/>
    </location>
</feature>
<comment type="similarity">
    <text evidence="2">Belongs to the protein kinase superfamily. NEK Ser/Thr protein kinase family. NIMA subfamily.</text>
</comment>
<comment type="subcellular location">
    <subcellularLocation>
        <location evidence="1">Cytoplasm</location>
        <location evidence="1">Cytoskeleton</location>
        <location evidence="1">Microtubule organizing center</location>
        <location evidence="1">Centrosome</location>
    </subcellularLocation>
</comment>
<gene>
    <name evidence="10" type="ORF">CHLRE_10g437201v5</name>
</gene>
<keyword evidence="3" id="KW-0808">Transferase</keyword>
<feature type="region of interest" description="Disordered" evidence="8">
    <location>
        <begin position="1069"/>
        <end position="1092"/>
    </location>
</feature>
<dbReference type="GeneID" id="5716033"/>
<dbReference type="GO" id="GO:0005524">
    <property type="term" value="F:ATP binding"/>
    <property type="evidence" value="ECO:0007669"/>
    <property type="project" value="UniProtKB-KW"/>
</dbReference>
<keyword evidence="11" id="KW-1185">Reference proteome</keyword>
<dbReference type="Gramene" id="PNW77452">
    <property type="protein sequence ID" value="PNW77452"/>
    <property type="gene ID" value="CHLRE_10g437201v5"/>
</dbReference>